<keyword evidence="4" id="KW-1185">Reference proteome</keyword>
<dbReference type="InterPro" id="IPR016181">
    <property type="entry name" value="Acyl_CoA_acyltransferase"/>
</dbReference>
<comment type="caution">
    <text evidence="3">The sequence shown here is derived from an EMBL/GenBank/DDBJ whole genome shotgun (WGS) entry which is preliminary data.</text>
</comment>
<dbReference type="Gene3D" id="3.40.630.30">
    <property type="match status" value="1"/>
</dbReference>
<dbReference type="AlphaFoldDB" id="A0A2P8HZR5"/>
<keyword evidence="3" id="KW-0808">Transferase</keyword>
<dbReference type="PROSITE" id="PS51186">
    <property type="entry name" value="GNAT"/>
    <property type="match status" value="1"/>
</dbReference>
<gene>
    <name evidence="3" type="ORF">B0I31_11821</name>
</gene>
<evidence type="ECO:0000256" key="1">
    <source>
        <dbReference type="SAM" id="MobiDB-lite"/>
    </source>
</evidence>
<feature type="compositionally biased region" description="Basic residues" evidence="1">
    <location>
        <begin position="173"/>
        <end position="186"/>
    </location>
</feature>
<dbReference type="GO" id="GO:0005737">
    <property type="term" value="C:cytoplasm"/>
    <property type="evidence" value="ECO:0007669"/>
    <property type="project" value="TreeGrafter"/>
</dbReference>
<evidence type="ECO:0000313" key="4">
    <source>
        <dbReference type="Proteomes" id="UP000241118"/>
    </source>
</evidence>
<dbReference type="InterPro" id="IPR051908">
    <property type="entry name" value="Ribosomal_N-acetyltransferase"/>
</dbReference>
<reference evidence="3 4" key="1">
    <citation type="submission" date="2018-03" db="EMBL/GenBank/DDBJ databases">
        <title>Genomic Encyclopedia of Type Strains, Phase III (KMG-III): the genomes of soil and plant-associated and newly described type strains.</title>
        <authorList>
            <person name="Whitman W."/>
        </authorList>
    </citation>
    <scope>NUCLEOTIDE SEQUENCE [LARGE SCALE GENOMIC DNA]</scope>
    <source>
        <strain evidence="3 4">CGMCC 4.7097</strain>
    </source>
</reference>
<dbReference type="InterPro" id="IPR000182">
    <property type="entry name" value="GNAT_dom"/>
</dbReference>
<sequence length="186" mass="20085">MVVPAGWPRDAVVRTARLRLEPVRVGHAEEMAVVLGDPALYAITGGAPPTADQLTARYERWERPSSDDGREGWLNWVVLRDADDTAVGTVQATTAAGAHGLVAEVAWVIGVPFQGHGYATEAAEAVVGWLVARGARDVHAHIAPEHLSSEAVARRIGMRATGEFRDDGEQRWRVRPVHRKPPGNPG</sequence>
<evidence type="ECO:0000259" key="2">
    <source>
        <dbReference type="PROSITE" id="PS51186"/>
    </source>
</evidence>
<organism evidence="3 4">
    <name type="scientific">Saccharothrix carnea</name>
    <dbReference type="NCBI Taxonomy" id="1280637"/>
    <lineage>
        <taxon>Bacteria</taxon>
        <taxon>Bacillati</taxon>
        <taxon>Actinomycetota</taxon>
        <taxon>Actinomycetes</taxon>
        <taxon>Pseudonocardiales</taxon>
        <taxon>Pseudonocardiaceae</taxon>
        <taxon>Saccharothrix</taxon>
    </lineage>
</organism>
<dbReference type="GO" id="GO:1990189">
    <property type="term" value="F:protein N-terminal-serine acetyltransferase activity"/>
    <property type="evidence" value="ECO:0007669"/>
    <property type="project" value="TreeGrafter"/>
</dbReference>
<dbReference type="OrthoDB" id="4403558at2"/>
<protein>
    <submittedName>
        <fullName evidence="3">RimJ/RimL family protein N-acetyltransferase</fullName>
    </submittedName>
</protein>
<dbReference type="GO" id="GO:0008999">
    <property type="term" value="F:protein-N-terminal-alanine acetyltransferase activity"/>
    <property type="evidence" value="ECO:0007669"/>
    <property type="project" value="TreeGrafter"/>
</dbReference>
<dbReference type="Proteomes" id="UP000241118">
    <property type="component" value="Unassembled WGS sequence"/>
</dbReference>
<accession>A0A2P8HZR5</accession>
<proteinExistence type="predicted"/>
<evidence type="ECO:0000313" key="3">
    <source>
        <dbReference type="EMBL" id="PSL51708.1"/>
    </source>
</evidence>
<feature type="region of interest" description="Disordered" evidence="1">
    <location>
        <begin position="165"/>
        <end position="186"/>
    </location>
</feature>
<name>A0A2P8HZR5_SACCR</name>
<dbReference type="PANTHER" id="PTHR43441:SF10">
    <property type="entry name" value="ACETYLTRANSFERASE"/>
    <property type="match status" value="1"/>
</dbReference>
<dbReference type="SUPFAM" id="SSF55729">
    <property type="entry name" value="Acyl-CoA N-acyltransferases (Nat)"/>
    <property type="match status" value="1"/>
</dbReference>
<dbReference type="Pfam" id="PF13302">
    <property type="entry name" value="Acetyltransf_3"/>
    <property type="match status" value="1"/>
</dbReference>
<dbReference type="EMBL" id="PYAX01000018">
    <property type="protein sequence ID" value="PSL51708.1"/>
    <property type="molecule type" value="Genomic_DNA"/>
</dbReference>
<dbReference type="PANTHER" id="PTHR43441">
    <property type="entry name" value="RIBOSOMAL-PROTEIN-SERINE ACETYLTRANSFERASE"/>
    <property type="match status" value="1"/>
</dbReference>
<feature type="domain" description="N-acetyltransferase" evidence="2">
    <location>
        <begin position="38"/>
        <end position="181"/>
    </location>
</feature>